<feature type="transmembrane region" description="Helical" evidence="10">
    <location>
        <begin position="449"/>
        <end position="470"/>
    </location>
</feature>
<keyword evidence="9" id="KW-0676">Redox-active center</keyword>
<evidence type="ECO:0000256" key="3">
    <source>
        <dbReference type="ARBA" id="ARBA00022692"/>
    </source>
</evidence>
<dbReference type="Gene3D" id="1.20.1440.130">
    <property type="entry name" value="VKOR domain"/>
    <property type="match status" value="1"/>
</dbReference>
<dbReference type="Proteomes" id="UP001225596">
    <property type="component" value="Unassembled WGS sequence"/>
</dbReference>
<evidence type="ECO:0000259" key="11">
    <source>
        <dbReference type="Pfam" id="PF03779"/>
    </source>
</evidence>
<reference evidence="13 14" key="1">
    <citation type="submission" date="2023-08" db="EMBL/GenBank/DDBJ databases">
        <title>Oxalobacteraceae gen .nov., isolated from river sludge outside the plant.</title>
        <authorList>
            <person name="Zhao S.Y."/>
        </authorList>
    </citation>
    <scope>NUCLEOTIDE SEQUENCE [LARGE SCALE GENOMIC DNA]</scope>
    <source>
        <strain evidence="13 14">R-40</strain>
    </source>
</reference>
<evidence type="ECO:0000256" key="8">
    <source>
        <dbReference type="ARBA" id="ARBA00023157"/>
    </source>
</evidence>
<comment type="caution">
    <text evidence="13">The sequence shown here is derived from an EMBL/GenBank/DDBJ whole genome shotgun (WGS) entry which is preliminary data.</text>
</comment>
<feature type="transmembrane region" description="Helical" evidence="10">
    <location>
        <begin position="185"/>
        <end position="202"/>
    </location>
</feature>
<accession>A0ABU1BVS8</accession>
<evidence type="ECO:0000256" key="2">
    <source>
        <dbReference type="ARBA" id="ARBA00006214"/>
    </source>
</evidence>
<evidence type="ECO:0000256" key="9">
    <source>
        <dbReference type="ARBA" id="ARBA00023284"/>
    </source>
</evidence>
<feature type="transmembrane region" description="Helical" evidence="10">
    <location>
        <begin position="144"/>
        <end position="165"/>
    </location>
</feature>
<feature type="transmembrane region" description="Helical" evidence="10">
    <location>
        <begin position="269"/>
        <end position="289"/>
    </location>
</feature>
<keyword evidence="14" id="KW-1185">Reference proteome</keyword>
<feature type="transmembrane region" description="Helical" evidence="10">
    <location>
        <begin position="296"/>
        <end position="318"/>
    </location>
</feature>
<proteinExistence type="inferred from homology"/>
<feature type="transmembrane region" description="Helical" evidence="10">
    <location>
        <begin position="87"/>
        <end position="107"/>
    </location>
</feature>
<evidence type="ECO:0000256" key="10">
    <source>
        <dbReference type="SAM" id="Phobius"/>
    </source>
</evidence>
<dbReference type="InterPro" id="IPR012932">
    <property type="entry name" value="VKOR"/>
</dbReference>
<comment type="similarity">
    <text evidence="2">Belongs to the VKOR family.</text>
</comment>
<feature type="domain" description="SPW repeat-containing integral membrane" evidence="11">
    <location>
        <begin position="382"/>
        <end position="469"/>
    </location>
</feature>
<name>A0ABU1BVS8_9BURK</name>
<evidence type="ECO:0000259" key="12">
    <source>
        <dbReference type="Pfam" id="PF07884"/>
    </source>
</evidence>
<gene>
    <name evidence="13" type="ORF">Q8A64_17020</name>
</gene>
<dbReference type="EMBL" id="JAUYVH010000016">
    <property type="protein sequence ID" value="MDQ9172116.1"/>
    <property type="molecule type" value="Genomic_DNA"/>
</dbReference>
<feature type="domain" description="Vitamin K epoxide reductase" evidence="12">
    <location>
        <begin position="190"/>
        <end position="317"/>
    </location>
</feature>
<keyword evidence="5 10" id="KW-1133">Transmembrane helix</keyword>
<dbReference type="InterPro" id="IPR005530">
    <property type="entry name" value="SPW"/>
</dbReference>
<feature type="transmembrane region" description="Helical" evidence="10">
    <location>
        <begin position="409"/>
        <end position="429"/>
    </location>
</feature>
<evidence type="ECO:0000256" key="5">
    <source>
        <dbReference type="ARBA" id="ARBA00022989"/>
    </source>
</evidence>
<organism evidence="13 14">
    <name type="scientific">Keguizhuia sedimenti</name>
    <dbReference type="NCBI Taxonomy" id="3064264"/>
    <lineage>
        <taxon>Bacteria</taxon>
        <taxon>Pseudomonadati</taxon>
        <taxon>Pseudomonadota</taxon>
        <taxon>Betaproteobacteria</taxon>
        <taxon>Burkholderiales</taxon>
        <taxon>Oxalobacteraceae</taxon>
        <taxon>Keguizhuia</taxon>
    </lineage>
</organism>
<keyword evidence="3 10" id="KW-0812">Transmembrane</keyword>
<dbReference type="Pfam" id="PF03779">
    <property type="entry name" value="SPW"/>
    <property type="match status" value="2"/>
</dbReference>
<feature type="domain" description="SPW repeat-containing integral membrane" evidence="11">
    <location>
        <begin position="88"/>
        <end position="154"/>
    </location>
</feature>
<evidence type="ECO:0000256" key="1">
    <source>
        <dbReference type="ARBA" id="ARBA00004141"/>
    </source>
</evidence>
<dbReference type="InterPro" id="IPR038354">
    <property type="entry name" value="VKOR_sf"/>
</dbReference>
<keyword evidence="8" id="KW-1015">Disulfide bond</keyword>
<evidence type="ECO:0000313" key="13">
    <source>
        <dbReference type="EMBL" id="MDQ9172116.1"/>
    </source>
</evidence>
<evidence type="ECO:0000256" key="4">
    <source>
        <dbReference type="ARBA" id="ARBA00022719"/>
    </source>
</evidence>
<feature type="transmembrane region" description="Helical" evidence="10">
    <location>
        <begin position="38"/>
        <end position="59"/>
    </location>
</feature>
<feature type="transmembrane region" description="Helical" evidence="10">
    <location>
        <begin position="113"/>
        <end position="132"/>
    </location>
</feature>
<protein>
    <submittedName>
        <fullName evidence="13">Vitamin K epoxide reductase family protein</fullName>
    </submittedName>
</protein>
<dbReference type="Pfam" id="PF07884">
    <property type="entry name" value="VKOR"/>
    <property type="match status" value="1"/>
</dbReference>
<evidence type="ECO:0000313" key="14">
    <source>
        <dbReference type="Proteomes" id="UP001225596"/>
    </source>
</evidence>
<sequence length="488" mass="54026">MNHASYTHDPAVARQDMQEHVSDPHMRQMREMHLRTQWVHFAVLLLGCWLISSPFVLGYTDPANFGPRVADITAERGLPSSEFRARLMLWSDVASGCLMLVFGSLSLFYRHRWAQWGTCAVGIWLLMAPLFLWAPDAASTNNDLIIGSLAVTFSVLVPMMPGMAMEGMKQKEDIPPGWNYSPSAWSQRLPIIALAFFSFFLARHMMAFQMGHIDYVWDPFFGDGTRKIITSDISRAWPVADAGLGAITYLLEALSGLMGDRKRWRTMPWMVGMLGVLVVPLGAVSIYFIMIQPILIGTWCTLCLVSAAAMVAMLPYTFDEVLASFQYLKYAKRQGYPLWKAFWHGGPMEGSVLDPSPALEIKGEDLSNLRKEAGALPQGLVICAALGIWLMFTRIIFGTDGAMANSDHIVGALVFTISISAISEVARPLRALNMPLGAWLIAAPWLLDGASLTASIASVAVGSMLILFSIPRGPVRHSYGAWDRYLAW</sequence>
<keyword evidence="7 10" id="KW-0472">Membrane</keyword>
<keyword evidence="6" id="KW-0560">Oxidoreductase</keyword>
<keyword evidence="4" id="KW-0874">Quinone</keyword>
<dbReference type="CDD" id="cd12919">
    <property type="entry name" value="VKOR_2"/>
    <property type="match status" value="1"/>
</dbReference>
<evidence type="ECO:0000256" key="7">
    <source>
        <dbReference type="ARBA" id="ARBA00023136"/>
    </source>
</evidence>
<evidence type="ECO:0000256" key="6">
    <source>
        <dbReference type="ARBA" id="ARBA00023002"/>
    </source>
</evidence>
<feature type="transmembrane region" description="Helical" evidence="10">
    <location>
        <begin position="375"/>
        <end position="397"/>
    </location>
</feature>
<comment type="subcellular location">
    <subcellularLocation>
        <location evidence="1">Membrane</location>
        <topology evidence="1">Multi-pass membrane protein</topology>
    </subcellularLocation>
</comment>
<dbReference type="RefSeq" id="WP_338438115.1">
    <property type="nucleotide sequence ID" value="NZ_JAUYVH010000016.1"/>
</dbReference>